<keyword evidence="2" id="KW-0812">Transmembrane</keyword>
<evidence type="ECO:0000256" key="3">
    <source>
        <dbReference type="ARBA" id="ARBA00022989"/>
    </source>
</evidence>
<dbReference type="PANTHER" id="PTHR15371:SF0">
    <property type="entry name" value="SD19278P"/>
    <property type="match status" value="1"/>
</dbReference>
<evidence type="ECO:0000256" key="2">
    <source>
        <dbReference type="ARBA" id="ARBA00022692"/>
    </source>
</evidence>
<dbReference type="GO" id="GO:0030150">
    <property type="term" value="P:protein import into mitochondrial matrix"/>
    <property type="evidence" value="ECO:0007669"/>
    <property type="project" value="TreeGrafter"/>
</dbReference>
<name>A0A0F7SEQ7_PHARH</name>
<organism evidence="6">
    <name type="scientific">Phaffia rhodozyma</name>
    <name type="common">Yeast</name>
    <name type="synonym">Xanthophyllomyces dendrorhous</name>
    <dbReference type="NCBI Taxonomy" id="264483"/>
    <lineage>
        <taxon>Eukaryota</taxon>
        <taxon>Fungi</taxon>
        <taxon>Dikarya</taxon>
        <taxon>Basidiomycota</taxon>
        <taxon>Agaricomycotina</taxon>
        <taxon>Tremellomycetes</taxon>
        <taxon>Cystofilobasidiales</taxon>
        <taxon>Mrakiaceae</taxon>
        <taxon>Phaffia</taxon>
    </lineage>
</organism>
<comment type="subcellular location">
    <subcellularLocation>
        <location evidence="1">Membrane</location>
        <topology evidence="1">Multi-pass membrane protein</topology>
    </subcellularLocation>
</comment>
<evidence type="ECO:0000256" key="4">
    <source>
        <dbReference type="ARBA" id="ARBA00023136"/>
    </source>
</evidence>
<evidence type="ECO:0000256" key="1">
    <source>
        <dbReference type="ARBA" id="ARBA00004141"/>
    </source>
</evidence>
<dbReference type="AlphaFoldDB" id="A0A0F7SEQ7"/>
<feature type="compositionally biased region" description="Low complexity" evidence="5">
    <location>
        <begin position="13"/>
        <end position="51"/>
    </location>
</feature>
<proteinExistence type="predicted"/>
<feature type="region of interest" description="Disordered" evidence="5">
    <location>
        <begin position="1"/>
        <end position="51"/>
    </location>
</feature>
<evidence type="ECO:0000313" key="6">
    <source>
        <dbReference type="EMBL" id="CDZ96961.1"/>
    </source>
</evidence>
<keyword evidence="4" id="KW-0472">Membrane</keyword>
<accession>A0A0F7SEQ7</accession>
<protein>
    <submittedName>
        <fullName evidence="6">Mitochondrial import inner membrane translocase, subunit TIM23</fullName>
    </submittedName>
</protein>
<dbReference type="GO" id="GO:0008320">
    <property type="term" value="F:protein transmembrane transporter activity"/>
    <property type="evidence" value="ECO:0007669"/>
    <property type="project" value="TreeGrafter"/>
</dbReference>
<dbReference type="GO" id="GO:0005744">
    <property type="term" value="C:TIM23 mitochondrial import inner membrane translocase complex"/>
    <property type="evidence" value="ECO:0007669"/>
    <property type="project" value="TreeGrafter"/>
</dbReference>
<dbReference type="PANTHER" id="PTHR15371">
    <property type="entry name" value="TIM23"/>
    <property type="match status" value="1"/>
</dbReference>
<sequence>MSFTSFLGDRGSAHASSNHSQSSFQDNSFSQSTPSTSFSSSPSSSSSTTDAFASPTAESLFTNSITHKELHPFAGLGTNEQMDYLLLEEDKTNMEGSILGSRGFLDDVQTGAGTAYVTGLFAGGALGAFDGLRKPGKMGGKLRWNAMLNAGSMRGTYYANTAGTLAIFYNILNNTVYKFSPPNTSDQVTSIISGALSGALYKSTSGLRPALAGAGVMAVGAAAWNGFKAYVF</sequence>
<dbReference type="EMBL" id="LN483167">
    <property type="protein sequence ID" value="CDZ96961.1"/>
    <property type="molecule type" value="Genomic_DNA"/>
</dbReference>
<dbReference type="InterPro" id="IPR045238">
    <property type="entry name" value="Tim23-like"/>
</dbReference>
<keyword evidence="3" id="KW-1133">Transmembrane helix</keyword>
<reference evidence="6" key="1">
    <citation type="submission" date="2014-08" db="EMBL/GenBank/DDBJ databases">
        <authorList>
            <person name="Sharma Rahul"/>
            <person name="Thines Marco"/>
        </authorList>
    </citation>
    <scope>NUCLEOTIDE SEQUENCE</scope>
</reference>
<evidence type="ECO:0000256" key="5">
    <source>
        <dbReference type="SAM" id="MobiDB-lite"/>
    </source>
</evidence>
<dbReference type="Pfam" id="PF02466">
    <property type="entry name" value="Tim17"/>
    <property type="match status" value="1"/>
</dbReference>